<keyword evidence="4" id="KW-1185">Reference proteome</keyword>
<dbReference type="PANTHER" id="PTHR10937">
    <property type="entry name" value="GLUCOSAMINE--FRUCTOSE-6-PHOSPHATE AMINOTRANSFERASE, ISOMERIZING"/>
    <property type="match status" value="1"/>
</dbReference>
<accession>A0ABT9UX53</accession>
<sequence>MKETMLTYINEEYVTNKSLLENRKENLKEFISCFKGKKYDRWIVLATGSSANAIECAKYYVENILNINIEIKMPFVFSNYENRIDENALYIVVTQSGKSFSTIEALKKVIKNNCNVVTMTADLNSPVCMESKSIVNIGCGEEKVGYVTKGFSATVLTFILMGLELSYKNKIINEEKYNSELIKIKEAIKNTEKIIEKTFKWYKDNKEELVSGERFLAIGYGPGYGVVREADTKITETIRTPMNGHELEEYMHGPYLALSNKDHIIFIETESKLQFRQEALRKYLDKYTKHTYKITYKEFSENKHDLTLGIKIDELISPLLFVIPIQILSYVIAEDKGNKLNKKTFEDFDDKLKSKI</sequence>
<evidence type="ECO:0000313" key="3">
    <source>
        <dbReference type="EMBL" id="MDQ0150906.1"/>
    </source>
</evidence>
<dbReference type="PROSITE" id="PS51464">
    <property type="entry name" value="SIS"/>
    <property type="match status" value="1"/>
</dbReference>
<protein>
    <submittedName>
        <fullName evidence="3">Glucoselysine-6-phosphate deglycase</fullName>
    </submittedName>
</protein>
<dbReference type="Pfam" id="PF01380">
    <property type="entry name" value="SIS"/>
    <property type="match status" value="1"/>
</dbReference>
<dbReference type="CDD" id="cd05008">
    <property type="entry name" value="SIS_GlmS_GlmD_1"/>
    <property type="match status" value="1"/>
</dbReference>
<keyword evidence="1" id="KW-0677">Repeat</keyword>
<dbReference type="InterPro" id="IPR035490">
    <property type="entry name" value="GlmS/FrlB_SIS"/>
</dbReference>
<reference evidence="3 4" key="1">
    <citation type="submission" date="2023-07" db="EMBL/GenBank/DDBJ databases">
        <title>Genomic Encyclopedia of Type Strains, Phase IV (KMG-IV): sequencing the most valuable type-strain genomes for metagenomic binning, comparative biology and taxonomic classification.</title>
        <authorList>
            <person name="Goeker M."/>
        </authorList>
    </citation>
    <scope>NUCLEOTIDE SEQUENCE [LARGE SCALE GENOMIC DNA]</scope>
    <source>
        <strain evidence="3 4">DSM 20694</strain>
    </source>
</reference>
<gene>
    <name evidence="3" type="ORF">J2S18_002880</name>
</gene>
<dbReference type="SUPFAM" id="SSF53697">
    <property type="entry name" value="SIS domain"/>
    <property type="match status" value="1"/>
</dbReference>
<proteinExistence type="predicted"/>
<name>A0ABT9UX53_9FIRM</name>
<evidence type="ECO:0000256" key="1">
    <source>
        <dbReference type="ARBA" id="ARBA00022737"/>
    </source>
</evidence>
<dbReference type="CDD" id="cd05009">
    <property type="entry name" value="SIS_GlmS_GlmD_2"/>
    <property type="match status" value="1"/>
</dbReference>
<dbReference type="InterPro" id="IPR046348">
    <property type="entry name" value="SIS_dom_sf"/>
</dbReference>
<organism evidence="3 4">
    <name type="scientific">Eubacterium multiforme</name>
    <dbReference type="NCBI Taxonomy" id="83339"/>
    <lineage>
        <taxon>Bacteria</taxon>
        <taxon>Bacillati</taxon>
        <taxon>Bacillota</taxon>
        <taxon>Clostridia</taxon>
        <taxon>Eubacteriales</taxon>
        <taxon>Eubacteriaceae</taxon>
        <taxon>Eubacterium</taxon>
    </lineage>
</organism>
<dbReference type="EMBL" id="JAUSUF010000014">
    <property type="protein sequence ID" value="MDQ0150906.1"/>
    <property type="molecule type" value="Genomic_DNA"/>
</dbReference>
<dbReference type="InterPro" id="IPR035466">
    <property type="entry name" value="GlmS/AgaS_SIS"/>
</dbReference>
<comment type="caution">
    <text evidence="3">The sequence shown here is derived from an EMBL/GenBank/DDBJ whole genome shotgun (WGS) entry which is preliminary data.</text>
</comment>
<dbReference type="PANTHER" id="PTHR10937:SF17">
    <property type="entry name" value="GLUCOSAMINE-FRUCTOSE-6-PHOSPHATE AMINOTRANSFERASE"/>
    <property type="match status" value="1"/>
</dbReference>
<dbReference type="Proteomes" id="UP001228504">
    <property type="component" value="Unassembled WGS sequence"/>
</dbReference>
<dbReference type="RefSeq" id="WP_307487759.1">
    <property type="nucleotide sequence ID" value="NZ_JAUSUF010000014.1"/>
</dbReference>
<evidence type="ECO:0000259" key="2">
    <source>
        <dbReference type="PROSITE" id="PS51464"/>
    </source>
</evidence>
<dbReference type="InterPro" id="IPR001347">
    <property type="entry name" value="SIS_dom"/>
</dbReference>
<dbReference type="Gene3D" id="3.40.50.10490">
    <property type="entry name" value="Glucose-6-phosphate isomerase like protein, domain 1"/>
    <property type="match status" value="2"/>
</dbReference>
<evidence type="ECO:0000313" key="4">
    <source>
        <dbReference type="Proteomes" id="UP001228504"/>
    </source>
</evidence>
<feature type="domain" description="SIS" evidence="2">
    <location>
        <begin position="30"/>
        <end position="173"/>
    </location>
</feature>